<gene>
    <name evidence="4" type="ORF">QO034_07850</name>
</gene>
<dbReference type="InterPro" id="IPR046867">
    <property type="entry name" value="AldOxase/xan_DH_MoCoBD2"/>
</dbReference>
<evidence type="ECO:0000313" key="5">
    <source>
        <dbReference type="Proteomes" id="UP001227126"/>
    </source>
</evidence>
<keyword evidence="5" id="KW-1185">Reference proteome</keyword>
<reference evidence="4 5" key="1">
    <citation type="submission" date="2023-05" db="EMBL/GenBank/DDBJ databases">
        <title>Sedimentitalea sp. nov. JM2-8.</title>
        <authorList>
            <person name="Huang J."/>
        </authorList>
    </citation>
    <scope>NUCLEOTIDE SEQUENCE [LARGE SCALE GENOMIC DNA]</scope>
    <source>
        <strain evidence="4 5">JM2-8</strain>
    </source>
</reference>
<dbReference type="Pfam" id="PF02738">
    <property type="entry name" value="MoCoBD_1"/>
    <property type="match status" value="1"/>
</dbReference>
<dbReference type="Gene3D" id="3.30.365.10">
    <property type="entry name" value="Aldehyde oxidase/xanthine dehydrogenase, molybdopterin binding domain"/>
    <property type="match status" value="4"/>
</dbReference>
<proteinExistence type="predicted"/>
<evidence type="ECO:0000256" key="1">
    <source>
        <dbReference type="ARBA" id="ARBA00022505"/>
    </source>
</evidence>
<dbReference type="Pfam" id="PF20256">
    <property type="entry name" value="MoCoBD_2"/>
    <property type="match status" value="2"/>
</dbReference>
<dbReference type="InterPro" id="IPR000674">
    <property type="entry name" value="Ald_Oxase/Xan_DH_a/b"/>
</dbReference>
<sequence length="704" mass="74463">MPARRKFIGQAVPGQEGDSLPRGAGLFAGDVALDMPLILHFLRSPMAQEGIEIGGVAEAAQMPGVHAVHLGTDVKTLGNLSVNPVLPLAHVPDFPILATDRVAAVGQPIAAILADTVEQAADAAERIEVDFTGPRRIDEQTVARQHWTTAGADAAFGKAVHVVRARVAHPVLAPSPMEPRTIAVRYHPDTGSVTVWHSTQTPHRSKSALAQILGIDPERLRVIAPDVGGAFGMKGSVYPEEILAVWAALHHRRDVRWVATRSEEFLSATHGRGLTSTGELAIDAEGRFLALRAAIEAPLGHWVPNSGLIPAWNAARVLPCGYDIAEIDVTTLARITPHPPRGIYRGAGRPEANALMERLVDEAAWLTGLDPVDLRRRNLLAPDRFPHDTATGNRLDSGGYAAVLDALAEKGGYAAALAARDVARSRGDLSGVGVAFYVEPSGEGWESARVTLHADRAEIASGSSAQGQWRKTAFAQIAAQALDLPISAVTVRYGDTETCPAGIGALASRSTPIGGSAVLVACREAMHRRDSGEALPITVETRYENDGQAWGYGAYLVCLTIDRDTGHVKLERITCVDDTGTVVNPELVRGQILGGIAQGLGEALMEDLRFDEDFQLLTGSFMDYAMPRATDIPPIAIHSLRTESPMNPLGAKGVGEAGTIGAPAAILNAALDALAPLGVTDLTMPLTPCKVWQAMQDASTGSGT</sequence>
<dbReference type="RefSeq" id="WP_284484960.1">
    <property type="nucleotide sequence ID" value="NZ_JASNJE010000007.1"/>
</dbReference>
<evidence type="ECO:0000259" key="3">
    <source>
        <dbReference type="SMART" id="SM01008"/>
    </source>
</evidence>
<comment type="caution">
    <text evidence="4">The sequence shown here is derived from an EMBL/GenBank/DDBJ whole genome shotgun (WGS) entry which is preliminary data.</text>
</comment>
<dbReference type="PANTHER" id="PTHR11908:SF132">
    <property type="entry name" value="ALDEHYDE OXIDASE 1-RELATED"/>
    <property type="match status" value="1"/>
</dbReference>
<dbReference type="InterPro" id="IPR016208">
    <property type="entry name" value="Ald_Oxase/xanthine_DH-like"/>
</dbReference>
<protein>
    <submittedName>
        <fullName evidence="4">Xanthine dehydrogenase family protein molybdopterin-binding subunit</fullName>
    </submittedName>
</protein>
<dbReference type="PANTHER" id="PTHR11908">
    <property type="entry name" value="XANTHINE DEHYDROGENASE"/>
    <property type="match status" value="1"/>
</dbReference>
<dbReference type="InterPro" id="IPR008274">
    <property type="entry name" value="AldOxase/xan_DH_MoCoBD1"/>
</dbReference>
<organism evidence="4 5">
    <name type="scientific">Sedimentitalea xiamensis</name>
    <dbReference type="NCBI Taxonomy" id="3050037"/>
    <lineage>
        <taxon>Bacteria</taxon>
        <taxon>Pseudomonadati</taxon>
        <taxon>Pseudomonadota</taxon>
        <taxon>Alphaproteobacteria</taxon>
        <taxon>Rhodobacterales</taxon>
        <taxon>Paracoccaceae</taxon>
        <taxon>Sedimentitalea</taxon>
    </lineage>
</organism>
<dbReference type="Gene3D" id="3.90.1170.50">
    <property type="entry name" value="Aldehyde oxidase/xanthine dehydrogenase, a/b hammerhead"/>
    <property type="match status" value="1"/>
</dbReference>
<keyword evidence="1" id="KW-0500">Molybdenum</keyword>
<dbReference type="SUPFAM" id="SSF56003">
    <property type="entry name" value="Molybdenum cofactor-binding domain"/>
    <property type="match status" value="1"/>
</dbReference>
<feature type="domain" description="Aldehyde oxidase/xanthine dehydrogenase a/b hammerhead" evidence="3">
    <location>
        <begin position="22"/>
        <end position="134"/>
    </location>
</feature>
<name>A0ABT7FDW9_9RHOB</name>
<accession>A0ABT7FDW9</accession>
<evidence type="ECO:0000256" key="2">
    <source>
        <dbReference type="ARBA" id="ARBA00023002"/>
    </source>
</evidence>
<dbReference type="SUPFAM" id="SSF54665">
    <property type="entry name" value="CO dehydrogenase molybdoprotein N-domain-like"/>
    <property type="match status" value="1"/>
</dbReference>
<dbReference type="Pfam" id="PF01315">
    <property type="entry name" value="Ald_Xan_dh_C"/>
    <property type="match status" value="1"/>
</dbReference>
<dbReference type="Proteomes" id="UP001227126">
    <property type="component" value="Unassembled WGS sequence"/>
</dbReference>
<dbReference type="SMART" id="SM01008">
    <property type="entry name" value="Ald_Xan_dh_C"/>
    <property type="match status" value="1"/>
</dbReference>
<dbReference type="InterPro" id="IPR036856">
    <property type="entry name" value="Ald_Oxase/Xan_DH_a/b_sf"/>
</dbReference>
<keyword evidence="2" id="KW-0560">Oxidoreductase</keyword>
<evidence type="ECO:0000313" key="4">
    <source>
        <dbReference type="EMBL" id="MDK3073019.1"/>
    </source>
</evidence>
<dbReference type="InterPro" id="IPR037165">
    <property type="entry name" value="AldOxase/xan_DH_Mopterin-bd_sf"/>
</dbReference>
<dbReference type="EMBL" id="JASNJE010000007">
    <property type="protein sequence ID" value="MDK3073019.1"/>
    <property type="molecule type" value="Genomic_DNA"/>
</dbReference>